<evidence type="ECO:0000313" key="8">
    <source>
        <dbReference type="Proteomes" id="UP000326380"/>
    </source>
</evidence>
<keyword evidence="4 6" id="KW-0067">ATP-binding</keyword>
<dbReference type="SUPFAM" id="SSF52540">
    <property type="entry name" value="P-loop containing nucleoside triphosphate hydrolases"/>
    <property type="match status" value="1"/>
</dbReference>
<comment type="caution">
    <text evidence="7">The sequence shown here is derived from an EMBL/GenBank/DDBJ whole genome shotgun (WGS) entry which is preliminary data.</text>
</comment>
<evidence type="ECO:0000256" key="2">
    <source>
        <dbReference type="ARBA" id="ARBA00022723"/>
    </source>
</evidence>
<accession>A0A7L4ZSD7</accession>
<keyword evidence="2" id="KW-0479">Metal-binding</keyword>
<dbReference type="InterPro" id="IPR006073">
    <property type="entry name" value="GTP-bd"/>
</dbReference>
<dbReference type="PROSITE" id="PS51710">
    <property type="entry name" value="G_OBG"/>
    <property type="match status" value="1"/>
</dbReference>
<keyword evidence="5" id="KW-0460">Magnesium</keyword>
<dbReference type="InterPro" id="IPR023192">
    <property type="entry name" value="TGS-like_dom_sf"/>
</dbReference>
<keyword evidence="8" id="KW-1185">Reference proteome</keyword>
<dbReference type="InterPro" id="IPR031167">
    <property type="entry name" value="G_OBG"/>
</dbReference>
<organism evidence="7 8">
    <name type="scientific">Hymenobacter busanensis</name>
    <dbReference type="NCBI Taxonomy" id="2607656"/>
    <lineage>
        <taxon>Bacteria</taxon>
        <taxon>Pseudomonadati</taxon>
        <taxon>Bacteroidota</taxon>
        <taxon>Cytophagia</taxon>
        <taxon>Cytophagales</taxon>
        <taxon>Hymenobacteraceae</taxon>
        <taxon>Hymenobacter</taxon>
    </lineage>
</organism>
<dbReference type="Pfam" id="PF06071">
    <property type="entry name" value="YchF-GTPase_C"/>
    <property type="match status" value="1"/>
</dbReference>
<dbReference type="FunFam" id="1.10.150.300:FF:000001">
    <property type="entry name" value="Ribosome-binding ATPase YchF"/>
    <property type="match status" value="1"/>
</dbReference>
<dbReference type="InterPro" id="IPR004396">
    <property type="entry name" value="ATPase_YchF/OLA1"/>
</dbReference>
<sequence>MGLRCGIVGLPNVGKSTLFNALSNAKAESANYPFCTIEPNVGVITVPDPRLQVLEEIVKPERVVPTIVEFVDIAGLVKGASKGEGLGNKFLANIREVDAVIHVVRCFDDPNIVHVAGGVDPVFDKDVIDTELQIKDIESVDKKLQKSERSAKGGDAKAKKEVAALQRFKEHLESGQNARALVASEEELEAVEDLQLLTIKPVIYVANVDEASIPAGGNKYVDALREHVKDENAQIVVVSAAIESQIAEMDDPEEKEMFLGEYGLTESGLNKLIRASYEILNLITYFTAGVKEVRAWTVHRGDKAPAAAGVIHSDFEKGFIRAEVIKLDDYVQYRSEAKIKEAGKMAVEGKEYVVQDGDIMHFRFNV</sequence>
<dbReference type="GO" id="GO:0005525">
    <property type="term" value="F:GTP binding"/>
    <property type="evidence" value="ECO:0007669"/>
    <property type="project" value="InterPro"/>
</dbReference>
<dbReference type="PIRSF" id="PIRSF006641">
    <property type="entry name" value="CHP00092"/>
    <property type="match status" value="1"/>
</dbReference>
<dbReference type="Pfam" id="PF01926">
    <property type="entry name" value="MMR_HSR1"/>
    <property type="match status" value="1"/>
</dbReference>
<name>A0A7L4ZSD7_9BACT</name>
<evidence type="ECO:0000313" key="7">
    <source>
        <dbReference type="EMBL" id="KAA9327098.1"/>
    </source>
</evidence>
<dbReference type="NCBIfam" id="TIGR00092">
    <property type="entry name" value="redox-regulated ATPase YchF"/>
    <property type="match status" value="1"/>
</dbReference>
<dbReference type="PROSITE" id="PS51880">
    <property type="entry name" value="TGS"/>
    <property type="match status" value="1"/>
</dbReference>
<dbReference type="InterPro" id="IPR027417">
    <property type="entry name" value="P-loop_NTPase"/>
</dbReference>
<dbReference type="HAMAP" id="MF_00944">
    <property type="entry name" value="YchF_OLA1_ATPase"/>
    <property type="match status" value="1"/>
</dbReference>
<evidence type="ECO:0000256" key="5">
    <source>
        <dbReference type="ARBA" id="ARBA00022842"/>
    </source>
</evidence>
<dbReference type="GO" id="GO:0046872">
    <property type="term" value="F:metal ion binding"/>
    <property type="evidence" value="ECO:0007669"/>
    <property type="project" value="UniProtKB-KW"/>
</dbReference>
<protein>
    <recommendedName>
        <fullName evidence="6">Ribosome-binding ATPase YchF</fullName>
    </recommendedName>
</protein>
<dbReference type="GO" id="GO:0005524">
    <property type="term" value="F:ATP binding"/>
    <property type="evidence" value="ECO:0007669"/>
    <property type="project" value="UniProtKB-UniRule"/>
</dbReference>
<dbReference type="PRINTS" id="PR00326">
    <property type="entry name" value="GTP1OBG"/>
</dbReference>
<dbReference type="AlphaFoldDB" id="A0A7L4ZSD7"/>
<dbReference type="GO" id="GO:0016887">
    <property type="term" value="F:ATP hydrolysis activity"/>
    <property type="evidence" value="ECO:0007669"/>
    <property type="project" value="UniProtKB-UniRule"/>
</dbReference>
<dbReference type="FunFam" id="3.10.20.30:FF:000001">
    <property type="entry name" value="Ribosome-binding ATPase YchF"/>
    <property type="match status" value="1"/>
</dbReference>
<dbReference type="InterPro" id="IPR012675">
    <property type="entry name" value="Beta-grasp_dom_sf"/>
</dbReference>
<dbReference type="Gene3D" id="1.10.150.300">
    <property type="entry name" value="TGS-like domain"/>
    <property type="match status" value="1"/>
</dbReference>
<evidence type="ECO:0000256" key="3">
    <source>
        <dbReference type="ARBA" id="ARBA00022741"/>
    </source>
</evidence>
<keyword evidence="3 6" id="KW-0547">Nucleotide-binding</keyword>
<dbReference type="PANTHER" id="PTHR23305">
    <property type="entry name" value="OBG GTPASE FAMILY"/>
    <property type="match status" value="1"/>
</dbReference>
<dbReference type="EMBL" id="VTWU01000007">
    <property type="protein sequence ID" value="KAA9327098.1"/>
    <property type="molecule type" value="Genomic_DNA"/>
</dbReference>
<reference evidence="7 8" key="1">
    <citation type="submission" date="2019-09" db="EMBL/GenBank/DDBJ databases">
        <title>Genome sequence of Hymenobacter sp. M3.</title>
        <authorList>
            <person name="Srinivasan S."/>
        </authorList>
    </citation>
    <scope>NUCLEOTIDE SEQUENCE [LARGE SCALE GENOMIC DNA]</scope>
    <source>
        <strain evidence="7 8">M3</strain>
    </source>
</reference>
<comment type="function">
    <text evidence="6">ATPase that binds to both the 70S ribosome and the 50S ribosomal subunit in a nucleotide-independent manner.</text>
</comment>
<dbReference type="InterPro" id="IPR013029">
    <property type="entry name" value="YchF_C"/>
</dbReference>
<comment type="cofactor">
    <cofactor evidence="1">
        <name>Mg(2+)</name>
        <dbReference type="ChEBI" id="CHEBI:18420"/>
    </cofactor>
</comment>
<gene>
    <name evidence="6 7" type="primary">ychF</name>
    <name evidence="7" type="ORF">F0P96_17825</name>
</gene>
<dbReference type="InterPro" id="IPR012676">
    <property type="entry name" value="TGS-like"/>
</dbReference>
<comment type="similarity">
    <text evidence="6">Belongs to the TRAFAC class OBG-HflX-like GTPase superfamily. OBG GTPase family. YchF/OLA1 subfamily.</text>
</comment>
<dbReference type="RefSeq" id="WP_151080288.1">
    <property type="nucleotide sequence ID" value="NZ_CP047647.1"/>
</dbReference>
<evidence type="ECO:0000256" key="6">
    <source>
        <dbReference type="HAMAP-Rule" id="MF_00944"/>
    </source>
</evidence>
<dbReference type="SUPFAM" id="SSF81271">
    <property type="entry name" value="TGS-like"/>
    <property type="match status" value="1"/>
</dbReference>
<dbReference type="InterPro" id="IPR041706">
    <property type="entry name" value="YchF_N"/>
</dbReference>
<dbReference type="Gene3D" id="3.10.20.30">
    <property type="match status" value="1"/>
</dbReference>
<dbReference type="CDD" id="cd01900">
    <property type="entry name" value="YchF"/>
    <property type="match status" value="1"/>
</dbReference>
<dbReference type="InterPro" id="IPR004095">
    <property type="entry name" value="TGS"/>
</dbReference>
<dbReference type="GO" id="GO:0043023">
    <property type="term" value="F:ribosomal large subunit binding"/>
    <property type="evidence" value="ECO:0007669"/>
    <property type="project" value="UniProtKB-UniRule"/>
</dbReference>
<evidence type="ECO:0000256" key="4">
    <source>
        <dbReference type="ARBA" id="ARBA00022840"/>
    </source>
</evidence>
<evidence type="ECO:0000256" key="1">
    <source>
        <dbReference type="ARBA" id="ARBA00001946"/>
    </source>
</evidence>
<proteinExistence type="inferred from homology"/>
<feature type="binding site" evidence="6">
    <location>
        <begin position="12"/>
        <end position="17"/>
    </location>
    <ligand>
        <name>ATP</name>
        <dbReference type="ChEBI" id="CHEBI:30616"/>
    </ligand>
</feature>
<dbReference type="CDD" id="cd04867">
    <property type="entry name" value="TGS_YchF_OLA1"/>
    <property type="match status" value="1"/>
</dbReference>
<dbReference type="Gene3D" id="3.40.50.300">
    <property type="entry name" value="P-loop containing nucleotide triphosphate hydrolases"/>
    <property type="match status" value="1"/>
</dbReference>
<dbReference type="PANTHER" id="PTHR23305:SF18">
    <property type="entry name" value="OBG-TYPE G DOMAIN-CONTAINING PROTEIN"/>
    <property type="match status" value="1"/>
</dbReference>
<dbReference type="Proteomes" id="UP000326380">
    <property type="component" value="Unassembled WGS sequence"/>
</dbReference>
<dbReference type="GO" id="GO:0005737">
    <property type="term" value="C:cytoplasm"/>
    <property type="evidence" value="ECO:0007669"/>
    <property type="project" value="TreeGrafter"/>
</dbReference>